<dbReference type="Pfam" id="PF05638">
    <property type="entry name" value="T6SS_HCP"/>
    <property type="match status" value="1"/>
</dbReference>
<evidence type="ECO:0008006" key="3">
    <source>
        <dbReference type="Google" id="ProtNLM"/>
    </source>
</evidence>
<dbReference type="Proteomes" id="UP000255207">
    <property type="component" value="Unassembled WGS sequence"/>
</dbReference>
<dbReference type="RefSeq" id="WP_114828947.1">
    <property type="nucleotide sequence ID" value="NZ_QQTO01000022.1"/>
</dbReference>
<comment type="caution">
    <text evidence="1">The sequence shown here is derived from an EMBL/GenBank/DDBJ whole genome shotgun (WGS) entry which is preliminary data.</text>
</comment>
<protein>
    <recommendedName>
        <fullName evidence="3">Phage tail protein</fullName>
    </recommendedName>
</protein>
<gene>
    <name evidence="1" type="ORF">DWE98_09405</name>
</gene>
<evidence type="ECO:0000313" key="1">
    <source>
        <dbReference type="EMBL" id="RDJ26057.1"/>
    </source>
</evidence>
<reference evidence="2" key="1">
    <citation type="submission" date="2018-07" db="EMBL/GenBank/DDBJ databases">
        <authorList>
            <person name="Safronova V.I."/>
            <person name="Chirak E.R."/>
            <person name="Sazanova A.L."/>
        </authorList>
    </citation>
    <scope>NUCLEOTIDE SEQUENCE [LARGE SCALE GENOMIC DNA]</scope>
    <source>
        <strain evidence="2">RCAM04685</strain>
    </source>
</reference>
<dbReference type="Gene3D" id="2.30.110.20">
    <property type="entry name" value="Hcp1-like"/>
    <property type="match status" value="1"/>
</dbReference>
<dbReference type="EMBL" id="QQTP01000004">
    <property type="protein sequence ID" value="RDJ26057.1"/>
    <property type="molecule type" value="Genomic_DNA"/>
</dbReference>
<accession>A0A370L7P1</accession>
<dbReference type="OrthoDB" id="147301at41294"/>
<dbReference type="InterPro" id="IPR008514">
    <property type="entry name" value="T6SS_Hcp"/>
</dbReference>
<evidence type="ECO:0000313" key="2">
    <source>
        <dbReference type="Proteomes" id="UP000255207"/>
    </source>
</evidence>
<organism evidence="1 2">
    <name type="scientific">Bosea caraganae</name>
    <dbReference type="NCBI Taxonomy" id="2763117"/>
    <lineage>
        <taxon>Bacteria</taxon>
        <taxon>Pseudomonadati</taxon>
        <taxon>Pseudomonadota</taxon>
        <taxon>Alphaproteobacteria</taxon>
        <taxon>Hyphomicrobiales</taxon>
        <taxon>Boseaceae</taxon>
        <taxon>Bosea</taxon>
    </lineage>
</organism>
<name>A0A370L7P1_9HYPH</name>
<sequence>MSIYVEFGEPLDKNCQATSASLGTTSPPIAGGISHRAQSKDFSFTKTRDSLSPELSKHMVQGTRFGTVVIEFYKNDETLYAVYTMSDVMIASWQSSGESEGIGLNFGGISTKYYG</sequence>
<proteinExistence type="predicted"/>
<dbReference type="AlphaFoldDB" id="A0A370L7P1"/>
<keyword evidence="2" id="KW-1185">Reference proteome</keyword>
<dbReference type="InterPro" id="IPR036624">
    <property type="entry name" value="Hcp1-lik_sf"/>
</dbReference>
<dbReference type="SUPFAM" id="SSF141452">
    <property type="entry name" value="Hcp1-like"/>
    <property type="match status" value="1"/>
</dbReference>